<evidence type="ECO:0000256" key="1">
    <source>
        <dbReference type="ARBA" id="ARBA00004370"/>
    </source>
</evidence>
<dbReference type="PANTHER" id="PTHR35603">
    <property type="match status" value="1"/>
</dbReference>
<comment type="caution">
    <text evidence="6">The sequence shown here is derived from an EMBL/GenBank/DDBJ whole genome shotgun (WGS) entry which is preliminary data.</text>
</comment>
<organism evidence="6 7">
    <name type="scientific">Cupriavidus basilensis OR16</name>
    <dbReference type="NCBI Taxonomy" id="1127483"/>
    <lineage>
        <taxon>Bacteria</taxon>
        <taxon>Pseudomonadati</taxon>
        <taxon>Pseudomonadota</taxon>
        <taxon>Betaproteobacteria</taxon>
        <taxon>Burkholderiales</taxon>
        <taxon>Burkholderiaceae</taxon>
        <taxon>Cupriavidus</taxon>
    </lineage>
</organism>
<dbReference type="GO" id="GO:0019867">
    <property type="term" value="C:outer membrane"/>
    <property type="evidence" value="ECO:0007669"/>
    <property type="project" value="InterPro"/>
</dbReference>
<dbReference type="InterPro" id="IPR008816">
    <property type="entry name" value="Gly_zipper_2TM_dom"/>
</dbReference>
<reference evidence="6 7" key="1">
    <citation type="journal article" date="2012" name="J. Bacteriol.">
        <title>De Novo Genome Project of Cupriavidus basilensis OR16.</title>
        <authorList>
            <person name="Cserhati M."/>
            <person name="Kriszt B."/>
            <person name="Szoboszlay S."/>
            <person name="Toth A."/>
            <person name="Szabo I."/>
            <person name="Tancsics A."/>
            <person name="Nagy I."/>
            <person name="Horvath B."/>
            <person name="Nagy I."/>
            <person name="Kukolya J."/>
        </authorList>
    </citation>
    <scope>NUCLEOTIDE SEQUENCE [LARGE SCALE GENOMIC DNA]</scope>
    <source>
        <strain evidence="6 7">OR16</strain>
    </source>
</reference>
<dbReference type="Proteomes" id="UP000005808">
    <property type="component" value="Unassembled WGS sequence"/>
</dbReference>
<dbReference type="PANTHER" id="PTHR35603:SF2">
    <property type="entry name" value="OUTER MEMBRANE LIPOPROTEIN"/>
    <property type="match status" value="1"/>
</dbReference>
<sequence>MPFPSFPLRTGALALLAAGALAGCVTAPYGGGYGGYGAYGNSGTYGSSTQASGAYPVAYAQQGYQQPAYPQADYTQSGYPQAPVQESYPQQGYPQQGYPQPGYPQASQPQGAYGNDAYGVRYGQVESIEMLPGQPASGGVAGTLIGGMVGGLLGHQVGGGRGNTVATIGGAVVGAVAGNEVEKRTNTAPPAYRIRVRTTDNGYLTLTQSTPYNLRNGDRVKVQNGVAMPY</sequence>
<feature type="domain" description="Glycine zipper 2TM" evidence="5">
    <location>
        <begin position="141"/>
        <end position="182"/>
    </location>
</feature>
<keyword evidence="4" id="KW-0732">Signal</keyword>
<protein>
    <submittedName>
        <fullName evidence="6">Surface antigen protein</fullName>
    </submittedName>
</protein>
<dbReference type="AlphaFoldDB" id="H1SFK3"/>
<dbReference type="EMBL" id="AHJE01000112">
    <property type="protein sequence ID" value="EHP38708.1"/>
    <property type="molecule type" value="Genomic_DNA"/>
</dbReference>
<evidence type="ECO:0000259" key="5">
    <source>
        <dbReference type="Pfam" id="PF05433"/>
    </source>
</evidence>
<name>H1SFK3_9BURK</name>
<comment type="subcellular location">
    <subcellularLocation>
        <location evidence="1">Membrane</location>
    </subcellularLocation>
</comment>
<feature type="region of interest" description="Disordered" evidence="3">
    <location>
        <begin position="70"/>
        <end position="108"/>
    </location>
</feature>
<gene>
    <name evidence="6" type="ORF">OR16_35632</name>
</gene>
<evidence type="ECO:0000256" key="2">
    <source>
        <dbReference type="ARBA" id="ARBA00023136"/>
    </source>
</evidence>
<evidence type="ECO:0000313" key="7">
    <source>
        <dbReference type="Proteomes" id="UP000005808"/>
    </source>
</evidence>
<keyword evidence="2" id="KW-0472">Membrane</keyword>
<proteinExistence type="predicted"/>
<feature type="signal peptide" evidence="4">
    <location>
        <begin position="1"/>
        <end position="22"/>
    </location>
</feature>
<evidence type="ECO:0000256" key="3">
    <source>
        <dbReference type="SAM" id="MobiDB-lite"/>
    </source>
</evidence>
<dbReference type="Pfam" id="PF05433">
    <property type="entry name" value="Rick_17kDa_Anti"/>
    <property type="match status" value="1"/>
</dbReference>
<dbReference type="InterPro" id="IPR051407">
    <property type="entry name" value="Bact_OM_lipoprot/Surf_antigen"/>
</dbReference>
<dbReference type="RefSeq" id="WP_006163104.1">
    <property type="nucleotide sequence ID" value="NZ_AHJE01000112.1"/>
</dbReference>
<dbReference type="OrthoDB" id="9153931at2"/>
<evidence type="ECO:0000313" key="6">
    <source>
        <dbReference type="EMBL" id="EHP38708.1"/>
    </source>
</evidence>
<feature type="compositionally biased region" description="Low complexity" evidence="3">
    <location>
        <begin position="87"/>
        <end position="108"/>
    </location>
</feature>
<accession>H1SFK3</accession>
<dbReference type="PATRIC" id="fig|1127483.3.peg.7118"/>
<evidence type="ECO:0000256" key="4">
    <source>
        <dbReference type="SAM" id="SignalP"/>
    </source>
</evidence>
<feature type="chain" id="PRO_5003555372" evidence="4">
    <location>
        <begin position="23"/>
        <end position="230"/>
    </location>
</feature>